<dbReference type="GO" id="GO:0008496">
    <property type="term" value="F:mannan endo-1,6-alpha-mannosidase activity"/>
    <property type="evidence" value="ECO:0007669"/>
    <property type="project" value="UniProtKB-UniRule"/>
</dbReference>
<dbReference type="FunFam" id="1.50.10.20:FF:000006">
    <property type="entry name" value="Mannan endo-1,6-alpha-mannosidase"/>
    <property type="match status" value="1"/>
</dbReference>
<evidence type="ECO:0000256" key="9">
    <source>
        <dbReference type="ARBA" id="ARBA00023295"/>
    </source>
</evidence>
<dbReference type="GO" id="GO:0012505">
    <property type="term" value="C:endomembrane system"/>
    <property type="evidence" value="ECO:0007669"/>
    <property type="project" value="UniProtKB-SubCell"/>
</dbReference>
<evidence type="ECO:0000256" key="7">
    <source>
        <dbReference type="ARBA" id="ARBA00023136"/>
    </source>
</evidence>
<keyword evidence="5 11" id="KW-0732">Signal</keyword>
<evidence type="ECO:0000256" key="2">
    <source>
        <dbReference type="ARBA" id="ARBA00004308"/>
    </source>
</evidence>
<evidence type="ECO:0000313" key="12">
    <source>
        <dbReference type="EMBL" id="KAK0719357.1"/>
    </source>
</evidence>
<protein>
    <recommendedName>
        <fullName evidence="4 10">Mannan endo-1,6-alpha-mannosidase</fullName>
        <ecNumber evidence="4 10">3.2.1.101</ecNumber>
    </recommendedName>
</protein>
<dbReference type="AlphaFoldDB" id="A0AA40AP32"/>
<evidence type="ECO:0000256" key="3">
    <source>
        <dbReference type="ARBA" id="ARBA00009699"/>
    </source>
</evidence>
<dbReference type="InterPro" id="IPR008928">
    <property type="entry name" value="6-hairpin_glycosidase_sf"/>
</dbReference>
<keyword evidence="7" id="KW-0472">Membrane</keyword>
<dbReference type="EC" id="3.2.1.101" evidence="4 10"/>
<dbReference type="Gene3D" id="1.50.10.20">
    <property type="match status" value="1"/>
</dbReference>
<dbReference type="Proteomes" id="UP001172102">
    <property type="component" value="Unassembled WGS sequence"/>
</dbReference>
<evidence type="ECO:0000256" key="11">
    <source>
        <dbReference type="SAM" id="SignalP"/>
    </source>
</evidence>
<dbReference type="EMBL" id="JAUKUA010000003">
    <property type="protein sequence ID" value="KAK0719357.1"/>
    <property type="molecule type" value="Genomic_DNA"/>
</dbReference>
<comment type="catalytic activity">
    <reaction evidence="1 10">
        <text>Random hydrolysis of (1-&gt;6)-alpha-D-mannosidic linkages in unbranched (1-&gt;6)-mannans.</text>
        <dbReference type="EC" id="3.2.1.101"/>
    </reaction>
</comment>
<reference evidence="12" key="1">
    <citation type="submission" date="2023-06" db="EMBL/GenBank/DDBJ databases">
        <title>Genome-scale phylogeny and comparative genomics of the fungal order Sordariales.</title>
        <authorList>
            <consortium name="Lawrence Berkeley National Laboratory"/>
            <person name="Hensen N."/>
            <person name="Bonometti L."/>
            <person name="Westerberg I."/>
            <person name="Brannstrom I.O."/>
            <person name="Guillou S."/>
            <person name="Cros-Aarteil S."/>
            <person name="Calhoun S."/>
            <person name="Haridas S."/>
            <person name="Kuo A."/>
            <person name="Mondo S."/>
            <person name="Pangilinan J."/>
            <person name="Riley R."/>
            <person name="Labutti K."/>
            <person name="Andreopoulos B."/>
            <person name="Lipzen A."/>
            <person name="Chen C."/>
            <person name="Yanf M."/>
            <person name="Daum C."/>
            <person name="Ng V."/>
            <person name="Clum A."/>
            <person name="Steindorff A."/>
            <person name="Ohm R."/>
            <person name="Martin F."/>
            <person name="Silar P."/>
            <person name="Natvig D."/>
            <person name="Lalanne C."/>
            <person name="Gautier V."/>
            <person name="Ament-Velasquez S.L."/>
            <person name="Kruys A."/>
            <person name="Hutchinson M.I."/>
            <person name="Powell A.J."/>
            <person name="Barry K."/>
            <person name="Miller A.N."/>
            <person name="Grigoriev I.V."/>
            <person name="Debuchy R."/>
            <person name="Gladieux P."/>
            <person name="Thoren M.H."/>
            <person name="Johannesson H."/>
        </authorList>
    </citation>
    <scope>NUCLEOTIDE SEQUENCE</scope>
    <source>
        <strain evidence="12">SMH4607-1</strain>
    </source>
</reference>
<keyword evidence="8" id="KW-0325">Glycoprotein</keyword>
<proteinExistence type="inferred from homology"/>
<evidence type="ECO:0000256" key="8">
    <source>
        <dbReference type="ARBA" id="ARBA00023180"/>
    </source>
</evidence>
<evidence type="ECO:0000256" key="10">
    <source>
        <dbReference type="PIRNR" id="PIRNR016302"/>
    </source>
</evidence>
<comment type="similarity">
    <text evidence="3 10">Belongs to the glycosyl hydrolase 76 family.</text>
</comment>
<dbReference type="GO" id="GO:0009272">
    <property type="term" value="P:fungal-type cell wall biogenesis"/>
    <property type="evidence" value="ECO:0007669"/>
    <property type="project" value="TreeGrafter"/>
</dbReference>
<dbReference type="PANTHER" id="PTHR12145">
    <property type="entry name" value="MANNAN ENDO-1,6-ALPHA-MANNOSIDASE DCW1"/>
    <property type="match status" value="1"/>
</dbReference>
<keyword evidence="13" id="KW-1185">Reference proteome</keyword>
<feature type="signal peptide" evidence="11">
    <location>
        <begin position="1"/>
        <end position="19"/>
    </location>
</feature>
<evidence type="ECO:0000256" key="6">
    <source>
        <dbReference type="ARBA" id="ARBA00022801"/>
    </source>
</evidence>
<evidence type="ECO:0000256" key="4">
    <source>
        <dbReference type="ARBA" id="ARBA00012350"/>
    </source>
</evidence>
<dbReference type="InterPro" id="IPR014480">
    <property type="entry name" value="Mannan-1_6-alpha_mannosidase"/>
</dbReference>
<feature type="chain" id="PRO_5041404643" description="Mannan endo-1,6-alpha-mannosidase" evidence="11">
    <location>
        <begin position="20"/>
        <end position="486"/>
    </location>
</feature>
<dbReference type="InterPro" id="IPR005198">
    <property type="entry name" value="Glyco_hydro_76"/>
</dbReference>
<comment type="subcellular location">
    <subcellularLocation>
        <location evidence="2">Endomembrane system</location>
    </subcellularLocation>
</comment>
<keyword evidence="9 10" id="KW-0326">Glycosidase</keyword>
<name>A0AA40AP32_9PEZI</name>
<accession>A0AA40AP32</accession>
<dbReference type="GO" id="GO:0016052">
    <property type="term" value="P:carbohydrate catabolic process"/>
    <property type="evidence" value="ECO:0007669"/>
    <property type="project" value="InterPro"/>
</dbReference>
<sequence>MEIRVVWALLALGTAPVHAALDVDLQSPASIKTAAKGIAANLMSYYHGLDPGQTPGILPGPPPNGDYYWWEGGALWGTMVDYWHYTNETEYNFETEHSLTFQANSPQNNYMPPNWTASLGNDDQGFWGMSAMLAAENNFQNPPEDQPQWLALAQAVFNTQAARWDTEHCGGGLRWQIPFSNNGYNYKNAIANGILFNLGARLARYTANETYAKWATKVWDWTEDVGYIDPEWNIYDGGHVEKNCTDINKAQFSYTAAIFIQGLGFMYNYTNASPMWEARLKGLASRTVEVFFQNGVAIEVACELETHVQCTTDMLSFKGYLHRFLAQTIQVAQPVRDIVLPALRTSAEGMAKGCNPDGTCGFRWNTGSYDGQTGAGQQMNALGALMSLLVVEEYVPPPLTNATGGTSVGKADAGGDPDVEQVVLKPLTTADKAGAGILTLLGLLGMGAYMAFMSADWGEGAKWVDNHPEKEIAAALDTHLAPPARV</sequence>
<keyword evidence="6 10" id="KW-0378">Hydrolase</keyword>
<dbReference type="Pfam" id="PF03663">
    <property type="entry name" value="Glyco_hydro_76"/>
    <property type="match status" value="1"/>
</dbReference>
<evidence type="ECO:0000313" key="13">
    <source>
        <dbReference type="Proteomes" id="UP001172102"/>
    </source>
</evidence>
<gene>
    <name evidence="12" type="ORF">B0H67DRAFT_150577</name>
</gene>
<dbReference type="SUPFAM" id="SSF48208">
    <property type="entry name" value="Six-hairpin glycosidases"/>
    <property type="match status" value="1"/>
</dbReference>
<evidence type="ECO:0000256" key="1">
    <source>
        <dbReference type="ARBA" id="ARBA00001452"/>
    </source>
</evidence>
<dbReference type="PANTHER" id="PTHR12145:SF36">
    <property type="entry name" value="MANNAN ENDO-1,6-ALPHA-MANNOSIDASE DCW1"/>
    <property type="match status" value="1"/>
</dbReference>
<comment type="caution">
    <text evidence="12">The sequence shown here is derived from an EMBL/GenBank/DDBJ whole genome shotgun (WGS) entry which is preliminary data.</text>
</comment>
<organism evidence="12 13">
    <name type="scientific">Lasiosphaeris hirsuta</name>
    <dbReference type="NCBI Taxonomy" id="260670"/>
    <lineage>
        <taxon>Eukaryota</taxon>
        <taxon>Fungi</taxon>
        <taxon>Dikarya</taxon>
        <taxon>Ascomycota</taxon>
        <taxon>Pezizomycotina</taxon>
        <taxon>Sordariomycetes</taxon>
        <taxon>Sordariomycetidae</taxon>
        <taxon>Sordariales</taxon>
        <taxon>Lasiosphaeriaceae</taxon>
        <taxon>Lasiosphaeris</taxon>
    </lineage>
</organism>
<evidence type="ECO:0000256" key="5">
    <source>
        <dbReference type="ARBA" id="ARBA00022729"/>
    </source>
</evidence>
<dbReference type="PIRSF" id="PIRSF016302">
    <property type="entry name" value="Man_a_manosd"/>
    <property type="match status" value="1"/>
</dbReference>